<organism evidence="1 2">
    <name type="scientific">Lactiplantibacillus nangangensis</name>
    <dbReference type="NCBI Taxonomy" id="2559917"/>
    <lineage>
        <taxon>Bacteria</taxon>
        <taxon>Bacillati</taxon>
        <taxon>Bacillota</taxon>
        <taxon>Bacilli</taxon>
        <taxon>Lactobacillales</taxon>
        <taxon>Lactobacillaceae</taxon>
        <taxon>Lactiplantibacillus</taxon>
    </lineage>
</organism>
<reference evidence="2" key="1">
    <citation type="journal article" date="2019" name="Int. J. Syst. Evol. Microbiol.">
        <title>The Global Catalogue of Microorganisms (GCM) 10K type strain sequencing project: providing services to taxonomists for standard genome sequencing and annotation.</title>
        <authorList>
            <consortium name="The Broad Institute Genomics Platform"/>
            <consortium name="The Broad Institute Genome Sequencing Center for Infectious Disease"/>
            <person name="Wu L."/>
            <person name="Ma J."/>
        </authorList>
    </citation>
    <scope>NUCLEOTIDE SEQUENCE [LARGE SCALE GENOMIC DNA]</scope>
    <source>
        <strain evidence="2">CCM 8930</strain>
    </source>
</reference>
<evidence type="ECO:0000313" key="2">
    <source>
        <dbReference type="Proteomes" id="UP001596171"/>
    </source>
</evidence>
<protein>
    <submittedName>
        <fullName evidence="1">Uncharacterized protein</fullName>
    </submittedName>
</protein>
<sequence length="180" mass="21277">MTTWIRQFPDKYGKFELENYLTKLESKIKADHQAKDCRELRLLLNALLSVKSATTADFYQLMGGQKRELRLNVSYTEPETNRRVDGYLKLVKKIKRYPSDPIFEFRLNLPDKAFRAIFLYLTIGSNAFDVYVCAYTKINRSGPTNHFVDICKDRYDDFQRHPITYQNFLYLGSETNARFK</sequence>
<evidence type="ECO:0000313" key="1">
    <source>
        <dbReference type="EMBL" id="MFC6201912.1"/>
    </source>
</evidence>
<accession>A0ABW1SJN6</accession>
<dbReference type="Proteomes" id="UP001596171">
    <property type="component" value="Unassembled WGS sequence"/>
</dbReference>
<gene>
    <name evidence="1" type="ORF">ACFP1L_08530</name>
</gene>
<name>A0ABW1SJN6_9LACO</name>
<proteinExistence type="predicted"/>
<dbReference type="EMBL" id="JBHSSE010000018">
    <property type="protein sequence ID" value="MFC6201912.1"/>
    <property type="molecule type" value="Genomic_DNA"/>
</dbReference>
<keyword evidence="2" id="KW-1185">Reference proteome</keyword>
<comment type="caution">
    <text evidence="1">The sequence shown here is derived from an EMBL/GenBank/DDBJ whole genome shotgun (WGS) entry which is preliminary data.</text>
</comment>
<dbReference type="RefSeq" id="WP_137615681.1">
    <property type="nucleotide sequence ID" value="NZ_BJDI01000003.1"/>
</dbReference>